<sequence length="107" mass="12105">MTNEILKEAIENYQHLKSQVRQQEEEDDGIESFGGVDTDLFERFMFAKSQLQELINPDDYFAMKDKVSHLNSEIGALILENIILKNEVARLGGDPDFLGNVDSEGKA</sequence>
<comment type="caution">
    <text evidence="1">The sequence shown here is derived from an EMBL/GenBank/DDBJ whole genome shotgun (WGS) entry which is preliminary data.</text>
</comment>
<protein>
    <submittedName>
        <fullName evidence="1">Uncharacterized protein</fullName>
    </submittedName>
</protein>
<gene>
    <name evidence="1" type="ORF">EEN88_13880</name>
</gene>
<dbReference type="AlphaFoldDB" id="A0A3J0N1R0"/>
<dbReference type="Proteomes" id="UP000839513">
    <property type="component" value="Unassembled WGS sequence"/>
</dbReference>
<proteinExistence type="predicted"/>
<accession>A0A3J0N1R0</accession>
<name>A0A3J0N1R0_SALER</name>
<dbReference type="EMBL" id="RNUA01000050">
    <property type="protein sequence ID" value="MHS98899.1"/>
    <property type="molecule type" value="Genomic_DNA"/>
</dbReference>
<reference evidence="1" key="1">
    <citation type="submission" date="2018-11" db="EMBL/GenBank/DDBJ databases">
        <authorList>
            <consortium name="PulseNet: The National Subtyping Network for Foodborne Disease Surveillance"/>
            <person name="Tarr C.L."/>
            <person name="Trees E."/>
            <person name="Katz L.S."/>
            <person name="Carleton-Romer H.A."/>
            <person name="Stroika S."/>
            <person name="Kucerova Z."/>
            <person name="Roache K.F."/>
            <person name="Sabol A.L."/>
            <person name="Besser J."/>
            <person name="Gerner-Smidt P."/>
        </authorList>
    </citation>
    <scope>NUCLEOTIDE SEQUENCE [LARGE SCALE GENOMIC DNA]</scope>
    <source>
        <strain evidence="1">PNUSAS059687</strain>
    </source>
</reference>
<organism evidence="1">
    <name type="scientific">Salmonella enterica</name>
    <name type="common">Salmonella choleraesuis</name>
    <dbReference type="NCBI Taxonomy" id="28901"/>
    <lineage>
        <taxon>Bacteria</taxon>
        <taxon>Pseudomonadati</taxon>
        <taxon>Pseudomonadota</taxon>
        <taxon>Gammaproteobacteria</taxon>
        <taxon>Enterobacterales</taxon>
        <taxon>Enterobacteriaceae</taxon>
        <taxon>Salmonella</taxon>
    </lineage>
</organism>
<evidence type="ECO:0000313" key="1">
    <source>
        <dbReference type="EMBL" id="MHS98899.1"/>
    </source>
</evidence>